<protein>
    <recommendedName>
        <fullName evidence="2">Fe2OG dioxygenase domain-containing protein</fullName>
    </recommendedName>
</protein>
<keyword evidence="1" id="KW-0479">Metal-binding</keyword>
<gene>
    <name evidence="3" type="ORF">BDV96DRAFT_611764</name>
</gene>
<keyword evidence="1" id="KW-0560">Oxidoreductase</keyword>
<dbReference type="PANTHER" id="PTHR33099">
    <property type="entry name" value="FE2OG DIOXYGENASE DOMAIN-CONTAINING PROTEIN"/>
    <property type="match status" value="1"/>
</dbReference>
<evidence type="ECO:0000256" key="1">
    <source>
        <dbReference type="RuleBase" id="RU003682"/>
    </source>
</evidence>
<name>A0A6A5ZG04_9PLEO</name>
<evidence type="ECO:0000313" key="3">
    <source>
        <dbReference type="EMBL" id="KAF2117341.1"/>
    </source>
</evidence>
<dbReference type="PROSITE" id="PS51471">
    <property type="entry name" value="FE2OG_OXY"/>
    <property type="match status" value="1"/>
</dbReference>
<dbReference type="PANTHER" id="PTHR33099:SF7">
    <property type="entry name" value="MYND-TYPE DOMAIN-CONTAINING PROTEIN"/>
    <property type="match status" value="1"/>
</dbReference>
<dbReference type="Proteomes" id="UP000799770">
    <property type="component" value="Unassembled WGS sequence"/>
</dbReference>
<feature type="domain" description="Fe2OG dioxygenase" evidence="2">
    <location>
        <begin position="135"/>
        <end position="239"/>
    </location>
</feature>
<dbReference type="InterPro" id="IPR005123">
    <property type="entry name" value="Oxoglu/Fe-dep_dioxygenase_dom"/>
</dbReference>
<dbReference type="InterPro" id="IPR044862">
    <property type="entry name" value="Pro_4_hyd_alph_FE2OG_OXY"/>
</dbReference>
<accession>A0A6A5ZG04</accession>
<dbReference type="GO" id="GO:0016491">
    <property type="term" value="F:oxidoreductase activity"/>
    <property type="evidence" value="ECO:0007669"/>
    <property type="project" value="UniProtKB-KW"/>
</dbReference>
<dbReference type="AlphaFoldDB" id="A0A6A5ZG04"/>
<proteinExistence type="inferred from homology"/>
<keyword evidence="4" id="KW-1185">Reference proteome</keyword>
<sequence>MNEHRTSIAEALGAFVESKSVTFACGGTIAVASSNDDAADGTSSQLLRPFALRWDSVTEDGELSKLSFPVNMNDDISNANLLKLVKDCQPASFGYKGADVLDESYRKAIKLDRSVFSIDFCPYESGIVDTIAQMPAAQAELYKLNIYAAPSGFFKAHVDTPRSNTQFGSLVVSLPCDYQGGQLIVRHAQHTVSFDWGASTANNTSATAMNWAAFYSDCEHEVLGVTEGYRVTLTYNLYCAAGSGDLTGNSPAMDVKLLPLYAKVKEALAQSDFLQYGGLLGVYCQHGYAHTTSEGAAKLPGILKGSDMAIYSVFKGLGLEVSVKSVLDILNNSLFDPSDYDDYMSGEDNSDGDIDENTETKLRKPRWWDGSYLKNIEGDVVVAEVGGYEESVEEILGVSGARQSDVLWLTRPIHGNVGMVHLTYGNEAGINCLYTHAALIIEIPPASRRTDSTDTTVMA</sequence>
<dbReference type="Gene3D" id="2.60.120.620">
    <property type="entry name" value="q2cbj1_9rhob like domain"/>
    <property type="match status" value="1"/>
</dbReference>
<dbReference type="GO" id="GO:0046872">
    <property type="term" value="F:metal ion binding"/>
    <property type="evidence" value="ECO:0007669"/>
    <property type="project" value="UniProtKB-KW"/>
</dbReference>
<comment type="similarity">
    <text evidence="1">Belongs to the iron/ascorbate-dependent oxidoreductase family.</text>
</comment>
<organism evidence="3 4">
    <name type="scientific">Lophiotrema nucula</name>
    <dbReference type="NCBI Taxonomy" id="690887"/>
    <lineage>
        <taxon>Eukaryota</taxon>
        <taxon>Fungi</taxon>
        <taxon>Dikarya</taxon>
        <taxon>Ascomycota</taxon>
        <taxon>Pezizomycotina</taxon>
        <taxon>Dothideomycetes</taxon>
        <taxon>Pleosporomycetidae</taxon>
        <taxon>Pleosporales</taxon>
        <taxon>Lophiotremataceae</taxon>
        <taxon>Lophiotrema</taxon>
    </lineage>
</organism>
<evidence type="ECO:0000259" key="2">
    <source>
        <dbReference type="PROSITE" id="PS51471"/>
    </source>
</evidence>
<dbReference type="OrthoDB" id="27483at2759"/>
<dbReference type="Pfam" id="PF13640">
    <property type="entry name" value="2OG-FeII_Oxy_3"/>
    <property type="match status" value="1"/>
</dbReference>
<reference evidence="3" key="1">
    <citation type="journal article" date="2020" name="Stud. Mycol.">
        <title>101 Dothideomycetes genomes: a test case for predicting lifestyles and emergence of pathogens.</title>
        <authorList>
            <person name="Haridas S."/>
            <person name="Albert R."/>
            <person name="Binder M."/>
            <person name="Bloem J."/>
            <person name="Labutti K."/>
            <person name="Salamov A."/>
            <person name="Andreopoulos B."/>
            <person name="Baker S."/>
            <person name="Barry K."/>
            <person name="Bills G."/>
            <person name="Bluhm B."/>
            <person name="Cannon C."/>
            <person name="Castanera R."/>
            <person name="Culley D."/>
            <person name="Daum C."/>
            <person name="Ezra D."/>
            <person name="Gonzalez J."/>
            <person name="Henrissat B."/>
            <person name="Kuo A."/>
            <person name="Liang C."/>
            <person name="Lipzen A."/>
            <person name="Lutzoni F."/>
            <person name="Magnuson J."/>
            <person name="Mondo S."/>
            <person name="Nolan M."/>
            <person name="Ohm R."/>
            <person name="Pangilinan J."/>
            <person name="Park H.-J."/>
            <person name="Ramirez L."/>
            <person name="Alfaro M."/>
            <person name="Sun H."/>
            <person name="Tritt A."/>
            <person name="Yoshinaga Y."/>
            <person name="Zwiers L.-H."/>
            <person name="Turgeon B."/>
            <person name="Goodwin S."/>
            <person name="Spatafora J."/>
            <person name="Crous P."/>
            <person name="Grigoriev I."/>
        </authorList>
    </citation>
    <scope>NUCLEOTIDE SEQUENCE</scope>
    <source>
        <strain evidence="3">CBS 627.86</strain>
    </source>
</reference>
<evidence type="ECO:0000313" key="4">
    <source>
        <dbReference type="Proteomes" id="UP000799770"/>
    </source>
</evidence>
<keyword evidence="1" id="KW-0408">Iron</keyword>
<dbReference type="EMBL" id="ML977319">
    <property type="protein sequence ID" value="KAF2117341.1"/>
    <property type="molecule type" value="Genomic_DNA"/>
</dbReference>